<dbReference type="Pfam" id="PF09598">
    <property type="entry name" value="Stm1_N"/>
    <property type="match status" value="1"/>
</dbReference>
<accession>A0A9P7V6G7</accession>
<dbReference type="InterPro" id="IPR006861">
    <property type="entry name" value="HABP4_PAIRBP1-bd"/>
</dbReference>
<feature type="compositionally biased region" description="Polar residues" evidence="3">
    <location>
        <begin position="69"/>
        <end position="83"/>
    </location>
</feature>
<comment type="subcellular location">
    <subcellularLocation>
        <location evidence="1">Cytoplasm</location>
    </subcellularLocation>
</comment>
<comment type="caution">
    <text evidence="5">The sequence shown here is derived from an EMBL/GenBank/DDBJ whole genome shotgun (WGS) entry which is preliminary data.</text>
</comment>
<gene>
    <name evidence="5" type="ORF">KQ657_001982</name>
</gene>
<feature type="domain" description="Hyaluronan/mRNA-binding protein" evidence="4">
    <location>
        <begin position="86"/>
        <end position="173"/>
    </location>
</feature>
<feature type="region of interest" description="Disordered" evidence="3">
    <location>
        <begin position="222"/>
        <end position="257"/>
    </location>
</feature>
<dbReference type="RefSeq" id="XP_043047814.1">
    <property type="nucleotide sequence ID" value="XM_043192759.1"/>
</dbReference>
<dbReference type="GO" id="GO:0005737">
    <property type="term" value="C:cytoplasm"/>
    <property type="evidence" value="ECO:0007669"/>
    <property type="project" value="UniProtKB-SubCell"/>
</dbReference>
<reference evidence="5" key="1">
    <citation type="submission" date="2021-03" db="EMBL/GenBank/DDBJ databases">
        <authorList>
            <person name="Palmer J.M."/>
        </authorList>
    </citation>
    <scope>NUCLEOTIDE SEQUENCE</scope>
    <source>
        <strain evidence="5">ARV_011</strain>
    </source>
</reference>
<dbReference type="Gene3D" id="6.10.140.1040">
    <property type="match status" value="1"/>
</dbReference>
<evidence type="ECO:0000256" key="1">
    <source>
        <dbReference type="ARBA" id="ARBA00004496"/>
    </source>
</evidence>
<sequence>MSFQNKNLYALLGNDVEGDEPAALSPVKELVKKNTSSKKADVPPPSADPAKANKNRKQATGNDAAFKNKVNNKSVSAPASTPNKHSKKPFDKHSRTGKTDSKKKVKQGWGDDNKELKYETEAAADAVEELEEQSETAVADVAPKKSLQDYFSELQAKQAELTTVKAVRKANEGAEDKWGASEKIEKSQDEFFSSSVSKKVRQKNQKEKKFLEINATFADQAPAARDFKKGPKKFNGKKSASPKAAELNEANFPSLAH</sequence>
<dbReference type="GeneID" id="66115356"/>
<evidence type="ECO:0000256" key="3">
    <source>
        <dbReference type="SAM" id="MobiDB-lite"/>
    </source>
</evidence>
<keyword evidence="6" id="KW-1185">Reference proteome</keyword>
<evidence type="ECO:0000256" key="2">
    <source>
        <dbReference type="ARBA" id="ARBA00022490"/>
    </source>
</evidence>
<name>A0A9P7V6G7_9ASCO</name>
<proteinExistence type="predicted"/>
<dbReference type="AlphaFoldDB" id="A0A9P7V6G7"/>
<evidence type="ECO:0000313" key="6">
    <source>
        <dbReference type="Proteomes" id="UP000790833"/>
    </source>
</evidence>
<keyword evidence="2" id="KW-0963">Cytoplasm</keyword>
<dbReference type="GO" id="GO:0003676">
    <property type="term" value="F:nucleic acid binding"/>
    <property type="evidence" value="ECO:0007669"/>
    <property type="project" value="UniProtKB-ARBA"/>
</dbReference>
<dbReference type="Proteomes" id="UP000790833">
    <property type="component" value="Unassembled WGS sequence"/>
</dbReference>
<evidence type="ECO:0000313" key="5">
    <source>
        <dbReference type="EMBL" id="KAG7192264.1"/>
    </source>
</evidence>
<dbReference type="SMART" id="SM01233">
    <property type="entry name" value="HABP4_PAI-RBP1"/>
    <property type="match status" value="1"/>
</dbReference>
<feature type="region of interest" description="Disordered" evidence="3">
    <location>
        <begin position="12"/>
        <end position="117"/>
    </location>
</feature>
<dbReference type="EMBL" id="JAHMUF010000019">
    <property type="protein sequence ID" value="KAG7192264.1"/>
    <property type="molecule type" value="Genomic_DNA"/>
</dbReference>
<dbReference type="OrthoDB" id="5426471at2759"/>
<organism evidence="5 6">
    <name type="scientific">Scheffersomyces spartinae</name>
    <dbReference type="NCBI Taxonomy" id="45513"/>
    <lineage>
        <taxon>Eukaryota</taxon>
        <taxon>Fungi</taxon>
        <taxon>Dikarya</taxon>
        <taxon>Ascomycota</taxon>
        <taxon>Saccharomycotina</taxon>
        <taxon>Pichiomycetes</taxon>
        <taxon>Debaryomycetaceae</taxon>
        <taxon>Scheffersomyces</taxon>
    </lineage>
</organism>
<dbReference type="InterPro" id="IPR019084">
    <property type="entry name" value="STM1-like_N"/>
</dbReference>
<evidence type="ECO:0000259" key="4">
    <source>
        <dbReference type="SMART" id="SM01233"/>
    </source>
</evidence>
<feature type="compositionally biased region" description="Basic and acidic residues" evidence="3">
    <location>
        <begin position="88"/>
        <end position="102"/>
    </location>
</feature>
<protein>
    <recommendedName>
        <fullName evidence="4">Hyaluronan/mRNA-binding protein domain-containing protein</fullName>
    </recommendedName>
</protein>